<dbReference type="Pfam" id="PF12656">
    <property type="entry name" value="G-patch_2"/>
    <property type="match status" value="1"/>
</dbReference>
<reference evidence="7" key="2">
    <citation type="submission" date="2009-11" db="EMBL/GenBank/DDBJ databases">
        <title>The Genome Sequence of Allomyces macrogynus strain ATCC 38327.</title>
        <authorList>
            <consortium name="The Broad Institute Genome Sequencing Platform"/>
            <person name="Russ C."/>
            <person name="Cuomo C."/>
            <person name="Shea T."/>
            <person name="Young S.K."/>
            <person name="Zeng Q."/>
            <person name="Koehrsen M."/>
            <person name="Haas B."/>
            <person name="Borodovsky M."/>
            <person name="Guigo R."/>
            <person name="Alvarado L."/>
            <person name="Berlin A."/>
            <person name="Borenstein D."/>
            <person name="Chen Z."/>
            <person name="Engels R."/>
            <person name="Freedman E."/>
            <person name="Gellesch M."/>
            <person name="Goldberg J."/>
            <person name="Griggs A."/>
            <person name="Gujja S."/>
            <person name="Heiman D."/>
            <person name="Hepburn T."/>
            <person name="Howarth C."/>
            <person name="Jen D."/>
            <person name="Larson L."/>
            <person name="Lewis B."/>
            <person name="Mehta T."/>
            <person name="Park D."/>
            <person name="Pearson M."/>
            <person name="Roberts A."/>
            <person name="Saif S."/>
            <person name="Shenoy N."/>
            <person name="Sisk P."/>
            <person name="Stolte C."/>
            <person name="Sykes S."/>
            <person name="Walk T."/>
            <person name="White J."/>
            <person name="Yandava C."/>
            <person name="Burger G."/>
            <person name="Gray M.W."/>
            <person name="Holland P.W.H."/>
            <person name="King N."/>
            <person name="Lang F.B.F."/>
            <person name="Roger A.J."/>
            <person name="Ruiz-Trillo I."/>
            <person name="Lander E."/>
            <person name="Nusbaum C."/>
        </authorList>
    </citation>
    <scope>NUCLEOTIDE SEQUENCE [LARGE SCALE GENOMIC DNA]</scope>
    <source>
        <strain evidence="7">ATCC 38327</strain>
    </source>
</reference>
<keyword evidence="3" id="KW-0539">Nucleus</keyword>
<dbReference type="STRING" id="578462.A0A0L0S848"/>
<accession>A0A0L0S848</accession>
<dbReference type="Proteomes" id="UP000054350">
    <property type="component" value="Unassembled WGS sequence"/>
</dbReference>
<dbReference type="InterPro" id="IPR026822">
    <property type="entry name" value="Spp2/MOS2_G-patch"/>
</dbReference>
<dbReference type="VEuPathDB" id="FungiDB:AMAG_04164"/>
<feature type="region of interest" description="Disordered" evidence="4">
    <location>
        <begin position="236"/>
        <end position="290"/>
    </location>
</feature>
<dbReference type="GO" id="GO:0000398">
    <property type="term" value="P:mRNA splicing, via spliceosome"/>
    <property type="evidence" value="ECO:0007669"/>
    <property type="project" value="InterPro"/>
</dbReference>
<proteinExistence type="inferred from homology"/>
<dbReference type="Pfam" id="PF25088">
    <property type="entry name" value="GPKOW_C"/>
    <property type="match status" value="1"/>
</dbReference>
<feature type="compositionally biased region" description="Low complexity" evidence="4">
    <location>
        <begin position="256"/>
        <end position="286"/>
    </location>
</feature>
<evidence type="ECO:0000259" key="5">
    <source>
        <dbReference type="PROSITE" id="PS50174"/>
    </source>
</evidence>
<dbReference type="GO" id="GO:0003676">
    <property type="term" value="F:nucleic acid binding"/>
    <property type="evidence" value="ECO:0007669"/>
    <property type="project" value="InterPro"/>
</dbReference>
<dbReference type="PANTHER" id="PTHR15818:SF2">
    <property type="entry name" value="G-PATCH DOMAIN AND KOW MOTIFS-CONTAINING PROTEIN"/>
    <property type="match status" value="1"/>
</dbReference>
<reference evidence="6 7" key="1">
    <citation type="submission" date="2009-11" db="EMBL/GenBank/DDBJ databases">
        <title>Annotation of Allomyces macrogynus ATCC 38327.</title>
        <authorList>
            <consortium name="The Broad Institute Genome Sequencing Platform"/>
            <person name="Russ C."/>
            <person name="Cuomo C."/>
            <person name="Burger G."/>
            <person name="Gray M.W."/>
            <person name="Holland P.W.H."/>
            <person name="King N."/>
            <person name="Lang F.B.F."/>
            <person name="Roger A.J."/>
            <person name="Ruiz-Trillo I."/>
            <person name="Young S.K."/>
            <person name="Zeng Q."/>
            <person name="Gargeya S."/>
            <person name="Fitzgerald M."/>
            <person name="Haas B."/>
            <person name="Abouelleil A."/>
            <person name="Alvarado L."/>
            <person name="Arachchi H.M."/>
            <person name="Berlin A."/>
            <person name="Chapman S.B."/>
            <person name="Gearin G."/>
            <person name="Goldberg J."/>
            <person name="Griggs A."/>
            <person name="Gujja S."/>
            <person name="Hansen M."/>
            <person name="Heiman D."/>
            <person name="Howarth C."/>
            <person name="Larimer J."/>
            <person name="Lui A."/>
            <person name="MacDonald P.J.P."/>
            <person name="McCowen C."/>
            <person name="Montmayeur A."/>
            <person name="Murphy C."/>
            <person name="Neiman D."/>
            <person name="Pearson M."/>
            <person name="Priest M."/>
            <person name="Roberts A."/>
            <person name="Saif S."/>
            <person name="Shea T."/>
            <person name="Sisk P."/>
            <person name="Stolte C."/>
            <person name="Sykes S."/>
            <person name="Wortman J."/>
            <person name="Nusbaum C."/>
            <person name="Birren B."/>
        </authorList>
    </citation>
    <scope>NUCLEOTIDE SEQUENCE [LARGE SCALE GENOMIC DNA]</scope>
    <source>
        <strain evidence="6 7">ATCC 38327</strain>
    </source>
</reference>
<dbReference type="InterPro" id="IPR045166">
    <property type="entry name" value="Spp2-like"/>
</dbReference>
<gene>
    <name evidence="6" type="ORF">AMAG_04164</name>
</gene>
<dbReference type="OrthoDB" id="5577072at2759"/>
<feature type="region of interest" description="Disordered" evidence="4">
    <location>
        <begin position="1"/>
        <end position="20"/>
    </location>
</feature>
<dbReference type="AlphaFoldDB" id="A0A0L0S848"/>
<dbReference type="OMA" id="AHKDKEK"/>
<protein>
    <recommendedName>
        <fullName evidence="5">G-patch domain-containing protein</fullName>
    </recommendedName>
</protein>
<dbReference type="SMART" id="SM00443">
    <property type="entry name" value="G_patch"/>
    <property type="match status" value="1"/>
</dbReference>
<evidence type="ECO:0000313" key="6">
    <source>
        <dbReference type="EMBL" id="KNE58601.1"/>
    </source>
</evidence>
<feature type="compositionally biased region" description="Basic and acidic residues" evidence="4">
    <location>
        <begin position="246"/>
        <end position="255"/>
    </location>
</feature>
<sequence>MPPPASSPAPAATATTDPDLADARRAFAADLKSKVGLVVNPAKRQRLAVDDAGAEPAKPLVATARSDLSERDLAALPDLDTAQYESVAVTDFGTAMLKGMGWREGDVIGRNKEHALAKPIEYIPRPSLLGLGAQPANAANAPSLKRKQRPDYELPTTSDGKVRHYKAVDETLRERLKMAVGAFVRIDYGKHRGLLGIVTELRVGERDHIVRVELRNGERVKVDDRDVKLLTAEEYDRERKHGRSRLSRDNRDDRLSSSSSARPSSSSSSAAAPAPAPAIPSSSSRSGTTTDVWVRPGLRVRIVSKSLAGGKYYEKKGRIVDVLPGGLSVLKLEDAARSLVDQVPQRGLETIMPAVGKTVMIVRAVKGPGGTRDAQYVGQCGQVLERDRKRQQGVVQLDDGEVVVGAFDDLCEVGAGE</sequence>
<evidence type="ECO:0000256" key="4">
    <source>
        <dbReference type="SAM" id="MobiDB-lite"/>
    </source>
</evidence>
<comment type="similarity">
    <text evidence="2">Belongs to the SPP2 family.</text>
</comment>
<dbReference type="EMBL" id="GG745333">
    <property type="protein sequence ID" value="KNE58601.1"/>
    <property type="molecule type" value="Genomic_DNA"/>
</dbReference>
<dbReference type="eggNOG" id="KOG4315">
    <property type="taxonomic scope" value="Eukaryota"/>
</dbReference>
<evidence type="ECO:0000256" key="1">
    <source>
        <dbReference type="ARBA" id="ARBA00004123"/>
    </source>
</evidence>
<comment type="subcellular location">
    <subcellularLocation>
        <location evidence="1">Nucleus</location>
    </subcellularLocation>
</comment>
<dbReference type="Gene3D" id="2.30.30.140">
    <property type="match status" value="1"/>
</dbReference>
<dbReference type="InterPro" id="IPR000467">
    <property type="entry name" value="G_patch_dom"/>
</dbReference>
<feature type="compositionally biased region" description="Low complexity" evidence="4">
    <location>
        <begin position="8"/>
        <end position="18"/>
    </location>
</feature>
<keyword evidence="7" id="KW-1185">Reference proteome</keyword>
<dbReference type="PANTHER" id="PTHR15818">
    <property type="entry name" value="G PATCH AND KOW-CONTAINING"/>
    <property type="match status" value="1"/>
</dbReference>
<evidence type="ECO:0000256" key="3">
    <source>
        <dbReference type="ARBA" id="ARBA00023242"/>
    </source>
</evidence>
<dbReference type="GO" id="GO:0005681">
    <property type="term" value="C:spliceosomal complex"/>
    <property type="evidence" value="ECO:0007669"/>
    <property type="project" value="TreeGrafter"/>
</dbReference>
<evidence type="ECO:0000313" key="7">
    <source>
        <dbReference type="Proteomes" id="UP000054350"/>
    </source>
</evidence>
<dbReference type="PROSITE" id="PS50174">
    <property type="entry name" value="G_PATCH"/>
    <property type="match status" value="1"/>
</dbReference>
<evidence type="ECO:0000256" key="2">
    <source>
        <dbReference type="ARBA" id="ARBA00008576"/>
    </source>
</evidence>
<feature type="domain" description="G-patch" evidence="5">
    <location>
        <begin position="89"/>
        <end position="136"/>
    </location>
</feature>
<feature type="region of interest" description="Disordered" evidence="4">
    <location>
        <begin position="139"/>
        <end position="158"/>
    </location>
</feature>
<organism evidence="6 7">
    <name type="scientific">Allomyces macrogynus (strain ATCC 38327)</name>
    <name type="common">Allomyces javanicus var. macrogynus</name>
    <dbReference type="NCBI Taxonomy" id="578462"/>
    <lineage>
        <taxon>Eukaryota</taxon>
        <taxon>Fungi</taxon>
        <taxon>Fungi incertae sedis</taxon>
        <taxon>Blastocladiomycota</taxon>
        <taxon>Blastocladiomycetes</taxon>
        <taxon>Blastocladiales</taxon>
        <taxon>Blastocladiaceae</taxon>
        <taxon>Allomyces</taxon>
    </lineage>
</organism>
<name>A0A0L0S848_ALLM3</name>